<evidence type="ECO:0000313" key="2">
    <source>
        <dbReference type="EMBL" id="UMM26868.1"/>
    </source>
</evidence>
<evidence type="ECO:0000256" key="1">
    <source>
        <dbReference type="SAM" id="Phobius"/>
    </source>
</evidence>
<feature type="transmembrane region" description="Helical" evidence="1">
    <location>
        <begin position="100"/>
        <end position="118"/>
    </location>
</feature>
<reference evidence="2 3" key="1">
    <citation type="submission" date="2022-04" db="EMBL/GenBank/DDBJ databases">
        <title>Chromosome-level reference genomes for two strains of Caenorhabditis briggsae: an improved platform for comparative genomics.</title>
        <authorList>
            <person name="Stevens L."/>
            <person name="Andersen E."/>
        </authorList>
    </citation>
    <scope>NUCLEOTIDE SEQUENCE [LARGE SCALE GENOMIC DNA]</scope>
    <source>
        <strain evidence="2">VX34</strain>
        <tissue evidence="2">Whole-organism</tissue>
    </source>
</reference>
<dbReference type="EMBL" id="CP092623">
    <property type="protein sequence ID" value="UMM26868.1"/>
    <property type="molecule type" value="Genomic_DNA"/>
</dbReference>
<feature type="transmembrane region" description="Helical" evidence="1">
    <location>
        <begin position="153"/>
        <end position="178"/>
    </location>
</feature>
<evidence type="ECO:0000313" key="3">
    <source>
        <dbReference type="Proteomes" id="UP000829354"/>
    </source>
</evidence>
<dbReference type="PANTHER" id="PTHR22941:SF2">
    <property type="entry name" value="SERPENTINE RECEPTOR, CLASS H-RELATED"/>
    <property type="match status" value="1"/>
</dbReference>
<keyword evidence="1" id="KW-0472">Membrane</keyword>
<dbReference type="InterPro" id="IPR053220">
    <property type="entry name" value="Nematode_rcpt-like_serp_H"/>
</dbReference>
<dbReference type="Proteomes" id="UP000829354">
    <property type="component" value="Chromosome IV"/>
</dbReference>
<name>A0AAE9ELY7_CAEBR</name>
<dbReference type="SUPFAM" id="SSF81321">
    <property type="entry name" value="Family A G protein-coupled receptor-like"/>
    <property type="match status" value="1"/>
</dbReference>
<dbReference type="InterPro" id="IPR019422">
    <property type="entry name" value="7TM_GPCR_serpentine_rcpt_Srh"/>
</dbReference>
<keyword evidence="3" id="KW-1185">Reference proteome</keyword>
<keyword evidence="1" id="KW-1133">Transmembrane helix</keyword>
<keyword evidence="1" id="KW-0812">Transmembrane</keyword>
<feature type="transmembrane region" description="Helical" evidence="1">
    <location>
        <begin position="234"/>
        <end position="257"/>
    </location>
</feature>
<dbReference type="PANTHER" id="PTHR22941">
    <property type="entry name" value="SERPENTINE RECEPTOR"/>
    <property type="match status" value="1"/>
</dbReference>
<organism evidence="2 3">
    <name type="scientific">Caenorhabditis briggsae</name>
    <dbReference type="NCBI Taxonomy" id="6238"/>
    <lineage>
        <taxon>Eukaryota</taxon>
        <taxon>Metazoa</taxon>
        <taxon>Ecdysozoa</taxon>
        <taxon>Nematoda</taxon>
        <taxon>Chromadorea</taxon>
        <taxon>Rhabditida</taxon>
        <taxon>Rhabditina</taxon>
        <taxon>Rhabditomorpha</taxon>
        <taxon>Rhabditoidea</taxon>
        <taxon>Rhabditidae</taxon>
        <taxon>Peloderinae</taxon>
        <taxon>Caenorhabditis</taxon>
    </lineage>
</organism>
<dbReference type="Pfam" id="PF10318">
    <property type="entry name" value="7TM_GPCR_Srh"/>
    <property type="match status" value="1"/>
</dbReference>
<protein>
    <submittedName>
        <fullName evidence="2">Uncharacterized protein</fullName>
    </submittedName>
</protein>
<sequence length="299" mass="34546">MYYNASFLKLRFMEISGDTEELDTGRYVLQMTFLNLDKNLFLNVVLPATGIQTFDDDHKTTARIRKDMIASIAALFESRFYTVCKFAWKPYWKRWRRTGIIFYHTVLSTVVLSFGFMIPDQETAKRNMFAKLPCLPQYIYEANNFVLCEDCTYHLVCCVALVISACAMGVSFVVLLMWNAVVQLRSRTMSQKTFQLQKAFLIALGIQILVPLCTLAIPGIYLWIALMLDYYNQAFTNCAVCLFSIHGFLSSMVMTLVHRPYRETFFSLFPKKMTPRSEENPAKRLVRYNHNTSVGIVTT</sequence>
<accession>A0AAE9ELY7</accession>
<proteinExistence type="predicted"/>
<gene>
    <name evidence="2" type="ORF">L5515_010398</name>
</gene>
<dbReference type="AlphaFoldDB" id="A0AAE9ELY7"/>
<feature type="transmembrane region" description="Helical" evidence="1">
    <location>
        <begin position="199"/>
        <end position="228"/>
    </location>
</feature>